<dbReference type="Gene3D" id="1.20.1280.50">
    <property type="match status" value="1"/>
</dbReference>
<dbReference type="InterPro" id="IPR036047">
    <property type="entry name" value="F-box-like_dom_sf"/>
</dbReference>
<dbReference type="PANTHER" id="PTHR16517">
    <property type="entry name" value="TUBBY-RELATED"/>
    <property type="match status" value="1"/>
</dbReference>
<dbReference type="Proteomes" id="UP000265566">
    <property type="component" value="Chromosome 1"/>
</dbReference>
<dbReference type="Pfam" id="PF12937">
    <property type="entry name" value="F-box-like"/>
    <property type="match status" value="1"/>
</dbReference>
<dbReference type="SUPFAM" id="SSF81383">
    <property type="entry name" value="F-box domain"/>
    <property type="match status" value="1"/>
</dbReference>
<dbReference type="InterPro" id="IPR018066">
    <property type="entry name" value="Tubby_C_CS"/>
</dbReference>
<evidence type="ECO:0000313" key="8">
    <source>
        <dbReference type="EnsemblPlants" id="KEH40162"/>
    </source>
</evidence>
<dbReference type="OrthoDB" id="8775810at2759"/>
<comment type="similarity">
    <text evidence="1 2">Belongs to the TUB family.</text>
</comment>
<evidence type="ECO:0000256" key="1">
    <source>
        <dbReference type="ARBA" id="ARBA00007129"/>
    </source>
</evidence>
<dbReference type="InterPro" id="IPR000007">
    <property type="entry name" value="Tubby_C"/>
</dbReference>
<feature type="region of interest" description="Disordered" evidence="3">
    <location>
        <begin position="27"/>
        <end position="68"/>
    </location>
</feature>
<dbReference type="HOGENOM" id="CLU_028236_3_0_1"/>
<keyword evidence="9" id="KW-1185">Reference proteome</keyword>
<dbReference type="EMBL" id="PSQE01000001">
    <property type="protein sequence ID" value="RHN77483.1"/>
    <property type="molecule type" value="Genomic_DNA"/>
</dbReference>
<dbReference type="Pfam" id="PF01167">
    <property type="entry name" value="Tub"/>
    <property type="match status" value="1"/>
</dbReference>
<feature type="compositionally biased region" description="Low complexity" evidence="3">
    <location>
        <begin position="43"/>
        <end position="68"/>
    </location>
</feature>
<reference evidence="8" key="3">
    <citation type="submission" date="2015-04" db="UniProtKB">
        <authorList>
            <consortium name="EnsemblPlants"/>
        </authorList>
    </citation>
    <scope>IDENTIFICATION</scope>
    <source>
        <strain evidence="8">cv. Jemalong A17</strain>
    </source>
</reference>
<dbReference type="SUPFAM" id="SSF54518">
    <property type="entry name" value="Tubby C-terminal domain-like"/>
    <property type="match status" value="1"/>
</dbReference>
<reference evidence="10" key="4">
    <citation type="journal article" date="2018" name="Nat. Plants">
        <title>Whole-genome landscape of Medicago truncatula symbiotic genes.</title>
        <authorList>
            <person name="Pecrix Y."/>
            <person name="Staton S.E."/>
            <person name="Sallet E."/>
            <person name="Lelandais-Briere C."/>
            <person name="Moreau S."/>
            <person name="Carrere S."/>
            <person name="Blein T."/>
            <person name="Jardinaud M.F."/>
            <person name="Latrasse D."/>
            <person name="Zouine M."/>
            <person name="Zahm M."/>
            <person name="Kreplak J."/>
            <person name="Mayjonade B."/>
            <person name="Satge C."/>
            <person name="Perez M."/>
            <person name="Cauet S."/>
            <person name="Marande W."/>
            <person name="Chantry-Darmon C."/>
            <person name="Lopez-Roques C."/>
            <person name="Bouchez O."/>
            <person name="Berard A."/>
            <person name="Debelle F."/>
            <person name="Munos S."/>
            <person name="Bendahmane A."/>
            <person name="Berges H."/>
            <person name="Niebel A."/>
            <person name="Buitink J."/>
            <person name="Frugier F."/>
            <person name="Benhamed M."/>
            <person name="Crespi M."/>
            <person name="Gouzy J."/>
            <person name="Gamas P."/>
        </authorList>
    </citation>
    <scope>NUCLEOTIDE SEQUENCE [LARGE SCALE GENOMIC DNA]</scope>
    <source>
        <strain evidence="10">cv. Jemalong A17</strain>
    </source>
</reference>
<dbReference type="EnsemblPlants" id="KEH40162">
    <property type="protein sequence ID" value="KEH40162"/>
    <property type="gene ID" value="MTR_1g022370"/>
</dbReference>
<evidence type="ECO:0000313" key="9">
    <source>
        <dbReference type="Proteomes" id="UP000002051"/>
    </source>
</evidence>
<evidence type="ECO:0000259" key="4">
    <source>
        <dbReference type="Pfam" id="PF01167"/>
    </source>
</evidence>
<evidence type="ECO:0000313" key="10">
    <source>
        <dbReference type="Proteomes" id="UP000265566"/>
    </source>
</evidence>
<sequence>MPFKSIVKELKEMKEGIGNMYRRGVETKHMHRHGKSHIAPECSSPISLSVPTTPSSLSSSSSSSSSQSQWANLPPELLLDIIQRVEASETSWPSRRALVACASVCRLWRDITKGVVKTLEQCGWITFPISLKQPGPRDNPIQCFIKRERATSTYSLYLGLSPALSGDMSKLLLAAKKIRRATCTEFLISLVSDDFSRANNTYIGKLRSNFLGTKFTILDGHPPHVSSLPSSCKLQQKVHMKQVLPRAAPAPANYKVATVSYELNVLRTRGPRRMRSTMHLIPISSVQEGGTAPTPMEFTNCHNEHESAKEKKPEVVEFGSTYTDFAREPLILKNKAPRWHEQLQCWCLNFKGRVTVASVKNFQLVAAAEPSQNVSAAEQEKVILQFGKIGKDIFTMDYRYPLSAFQAFAICLSSFDTKPACE</sequence>
<dbReference type="PANTHER" id="PTHR16517:SF104">
    <property type="entry name" value="TUBBY-LIKE F-BOX PROTEIN 6"/>
    <property type="match status" value="1"/>
</dbReference>
<accession>A0A072VEB5</accession>
<evidence type="ECO:0000313" key="7">
    <source>
        <dbReference type="EMBL" id="RHN77483.1"/>
    </source>
</evidence>
<feature type="domain" description="Tubby C-terminal" evidence="4">
    <location>
        <begin position="131"/>
        <end position="417"/>
    </location>
</feature>
<dbReference type="InterPro" id="IPR025659">
    <property type="entry name" value="Tubby-like_C"/>
</dbReference>
<name>A0A072VEB5_MEDTR</name>
<dbReference type="PRINTS" id="PR01573">
    <property type="entry name" value="SUPERTUBBY"/>
</dbReference>
<proteinExistence type="inferred from homology"/>
<organism evidence="6 9">
    <name type="scientific">Medicago truncatula</name>
    <name type="common">Barrel medic</name>
    <name type="synonym">Medicago tribuloides</name>
    <dbReference type="NCBI Taxonomy" id="3880"/>
    <lineage>
        <taxon>Eukaryota</taxon>
        <taxon>Viridiplantae</taxon>
        <taxon>Streptophyta</taxon>
        <taxon>Embryophyta</taxon>
        <taxon>Tracheophyta</taxon>
        <taxon>Spermatophyta</taxon>
        <taxon>Magnoliopsida</taxon>
        <taxon>eudicotyledons</taxon>
        <taxon>Gunneridae</taxon>
        <taxon>Pentapetalae</taxon>
        <taxon>rosids</taxon>
        <taxon>fabids</taxon>
        <taxon>Fabales</taxon>
        <taxon>Fabaceae</taxon>
        <taxon>Papilionoideae</taxon>
        <taxon>50 kb inversion clade</taxon>
        <taxon>NPAAA clade</taxon>
        <taxon>Hologalegina</taxon>
        <taxon>IRL clade</taxon>
        <taxon>Trifolieae</taxon>
        <taxon>Medicago</taxon>
    </lineage>
</organism>
<feature type="domain" description="F-box" evidence="5">
    <location>
        <begin position="70"/>
        <end position="112"/>
    </location>
</feature>
<dbReference type="InterPro" id="IPR001810">
    <property type="entry name" value="F-box_dom"/>
</dbReference>
<reference evidence="6 9" key="1">
    <citation type="journal article" date="2011" name="Nature">
        <title>The Medicago genome provides insight into the evolution of rhizobial symbioses.</title>
        <authorList>
            <person name="Young N.D."/>
            <person name="Debelle F."/>
            <person name="Oldroyd G.E."/>
            <person name="Geurts R."/>
            <person name="Cannon S.B."/>
            <person name="Udvardi M.K."/>
            <person name="Benedito V.A."/>
            <person name="Mayer K.F."/>
            <person name="Gouzy J."/>
            <person name="Schoof H."/>
            <person name="Van de Peer Y."/>
            <person name="Proost S."/>
            <person name="Cook D.R."/>
            <person name="Meyers B.C."/>
            <person name="Spannagl M."/>
            <person name="Cheung F."/>
            <person name="De Mita S."/>
            <person name="Krishnakumar V."/>
            <person name="Gundlach H."/>
            <person name="Zhou S."/>
            <person name="Mudge J."/>
            <person name="Bharti A.K."/>
            <person name="Murray J.D."/>
            <person name="Naoumkina M.A."/>
            <person name="Rosen B."/>
            <person name="Silverstein K.A."/>
            <person name="Tang H."/>
            <person name="Rombauts S."/>
            <person name="Zhao P.X."/>
            <person name="Zhou P."/>
            <person name="Barbe V."/>
            <person name="Bardou P."/>
            <person name="Bechner M."/>
            <person name="Bellec A."/>
            <person name="Berger A."/>
            <person name="Berges H."/>
            <person name="Bidwell S."/>
            <person name="Bisseling T."/>
            <person name="Choisne N."/>
            <person name="Couloux A."/>
            <person name="Denny R."/>
            <person name="Deshpande S."/>
            <person name="Dai X."/>
            <person name="Doyle J.J."/>
            <person name="Dudez A.M."/>
            <person name="Farmer A.D."/>
            <person name="Fouteau S."/>
            <person name="Franken C."/>
            <person name="Gibelin C."/>
            <person name="Gish J."/>
            <person name="Goldstein S."/>
            <person name="Gonzalez A.J."/>
            <person name="Green P.J."/>
            <person name="Hallab A."/>
            <person name="Hartog M."/>
            <person name="Hua A."/>
            <person name="Humphray S.J."/>
            <person name="Jeong D.H."/>
            <person name="Jing Y."/>
            <person name="Jocker A."/>
            <person name="Kenton S.M."/>
            <person name="Kim D.J."/>
            <person name="Klee K."/>
            <person name="Lai H."/>
            <person name="Lang C."/>
            <person name="Lin S."/>
            <person name="Macmil S.L."/>
            <person name="Magdelenat G."/>
            <person name="Matthews L."/>
            <person name="McCorrison J."/>
            <person name="Monaghan E.L."/>
            <person name="Mun J.H."/>
            <person name="Najar F.Z."/>
            <person name="Nicholson C."/>
            <person name="Noirot C."/>
            <person name="O'Bleness M."/>
            <person name="Paule C.R."/>
            <person name="Poulain J."/>
            <person name="Prion F."/>
            <person name="Qin B."/>
            <person name="Qu C."/>
            <person name="Retzel E.F."/>
            <person name="Riddle C."/>
            <person name="Sallet E."/>
            <person name="Samain S."/>
            <person name="Samson N."/>
            <person name="Sanders I."/>
            <person name="Saurat O."/>
            <person name="Scarpelli C."/>
            <person name="Schiex T."/>
            <person name="Segurens B."/>
            <person name="Severin A.J."/>
            <person name="Sherrier D.J."/>
            <person name="Shi R."/>
            <person name="Sims S."/>
            <person name="Singer S.R."/>
            <person name="Sinharoy S."/>
            <person name="Sterck L."/>
            <person name="Viollet A."/>
            <person name="Wang B.B."/>
            <person name="Wang K."/>
            <person name="Wang M."/>
            <person name="Wang X."/>
            <person name="Warfsmann J."/>
            <person name="Weissenbach J."/>
            <person name="White D.D."/>
            <person name="White J.D."/>
            <person name="Wiley G.B."/>
            <person name="Wincker P."/>
            <person name="Xing Y."/>
            <person name="Yang L."/>
            <person name="Yao Z."/>
            <person name="Ying F."/>
            <person name="Zhai J."/>
            <person name="Zhou L."/>
            <person name="Zuber A."/>
            <person name="Denarie J."/>
            <person name="Dixon R.A."/>
            <person name="May G.D."/>
            <person name="Schwartz D.C."/>
            <person name="Rogers J."/>
            <person name="Quetier F."/>
            <person name="Town C.D."/>
            <person name="Roe B.A."/>
        </authorList>
    </citation>
    <scope>NUCLEOTIDE SEQUENCE [LARGE SCALE GENOMIC DNA]</scope>
    <source>
        <strain evidence="6">A17</strain>
        <strain evidence="8 9">cv. Jemalong A17</strain>
    </source>
</reference>
<evidence type="ECO:0000313" key="6">
    <source>
        <dbReference type="EMBL" id="KEH40162.1"/>
    </source>
</evidence>
<gene>
    <name evidence="8" type="primary">25482157</name>
    <name evidence="6" type="ordered locus">MTR_1g022370</name>
    <name evidence="7" type="ORF">MtrunA17_Chr1g0155301</name>
</gene>
<dbReference type="Gramene" id="rna946">
    <property type="protein sequence ID" value="RHN77483.1"/>
    <property type="gene ID" value="gene946"/>
</dbReference>
<dbReference type="EMBL" id="CM001217">
    <property type="protein sequence ID" value="KEH40162.1"/>
    <property type="molecule type" value="Genomic_DNA"/>
</dbReference>
<evidence type="ECO:0000259" key="5">
    <source>
        <dbReference type="Pfam" id="PF12937"/>
    </source>
</evidence>
<reference evidence="6 9" key="2">
    <citation type="journal article" date="2014" name="BMC Genomics">
        <title>An improved genome release (version Mt4.0) for the model legume Medicago truncatula.</title>
        <authorList>
            <person name="Tang H."/>
            <person name="Krishnakumar V."/>
            <person name="Bidwell S."/>
            <person name="Rosen B."/>
            <person name="Chan A."/>
            <person name="Zhou S."/>
            <person name="Gentzbittel L."/>
            <person name="Childs K.L."/>
            <person name="Yandell M."/>
            <person name="Gundlach H."/>
            <person name="Mayer K.F."/>
            <person name="Schwartz D.C."/>
            <person name="Town C.D."/>
        </authorList>
    </citation>
    <scope>GENOME REANNOTATION</scope>
    <source>
        <strain evidence="6">A17</strain>
        <strain evidence="8 9">cv. Jemalong A17</strain>
    </source>
</reference>
<dbReference type="CDD" id="cd22153">
    <property type="entry name" value="F-box_AtTLP-like"/>
    <property type="match status" value="1"/>
</dbReference>
<dbReference type="AlphaFoldDB" id="A0A072VEB5"/>
<dbReference type="PROSITE" id="PS01201">
    <property type="entry name" value="TUB_2"/>
    <property type="match status" value="1"/>
</dbReference>
<evidence type="ECO:0000256" key="3">
    <source>
        <dbReference type="SAM" id="MobiDB-lite"/>
    </source>
</evidence>
<protein>
    <recommendedName>
        <fullName evidence="2">Tubby-like F-box protein</fullName>
    </recommendedName>
</protein>
<dbReference type="Proteomes" id="UP000002051">
    <property type="component" value="Unassembled WGS sequence"/>
</dbReference>
<dbReference type="GO" id="GO:0006355">
    <property type="term" value="P:regulation of DNA-templated transcription"/>
    <property type="evidence" value="ECO:0007669"/>
    <property type="project" value="UniProtKB-ARBA"/>
</dbReference>
<evidence type="ECO:0000256" key="2">
    <source>
        <dbReference type="RuleBase" id="RU361125"/>
    </source>
</evidence>
<dbReference type="Gene3D" id="3.20.90.10">
    <property type="entry name" value="Tubby Protein, Chain A"/>
    <property type="match status" value="1"/>
</dbReference>
<reference evidence="7" key="5">
    <citation type="journal article" date="2018" name="Nat. Plants">
        <title>Whole-genome landscape of Medicago truncatula symbiotic genes.</title>
        <authorList>
            <person name="Pecrix Y."/>
            <person name="Gamas P."/>
            <person name="Carrere S."/>
        </authorList>
    </citation>
    <scope>NUCLEOTIDE SEQUENCE</scope>
    <source>
        <tissue evidence="7">Leaves</tissue>
    </source>
</reference>
<dbReference type="PROSITE" id="PS01200">
    <property type="entry name" value="TUB_1"/>
    <property type="match status" value="1"/>
</dbReference>
<dbReference type="KEGG" id="mtr:25482157"/>